<reference evidence="1" key="1">
    <citation type="submission" date="2021-05" db="EMBL/GenBank/DDBJ databases">
        <authorList>
            <person name="Scholz U."/>
            <person name="Mascher M."/>
            <person name="Fiebig A."/>
        </authorList>
    </citation>
    <scope>NUCLEOTIDE SEQUENCE [LARGE SCALE GENOMIC DNA]</scope>
</reference>
<evidence type="ECO:0000313" key="2">
    <source>
        <dbReference type="Proteomes" id="UP001732700"/>
    </source>
</evidence>
<sequence>MSGGDDRHGKGPAEEASEEDKFPEGLRVLAVDGDPVFLTILGFLLRVCKYKATTVMDARTALEMLREGGEEQFDLVITDLHMPDIDGFKLLEIIGLEMDLPVISIINLPCQLVFCYLFVVI</sequence>
<accession>A0ACD5UFP0</accession>
<dbReference type="EnsemblPlants" id="AVESA.00010b.r2.2AG0239430.1">
    <property type="protein sequence ID" value="AVESA.00010b.r2.2AG0239430.1.CDS"/>
    <property type="gene ID" value="AVESA.00010b.r2.2AG0239430"/>
</dbReference>
<proteinExistence type="predicted"/>
<keyword evidence="2" id="KW-1185">Reference proteome</keyword>
<dbReference type="Proteomes" id="UP001732700">
    <property type="component" value="Chromosome 2A"/>
</dbReference>
<name>A0ACD5UFP0_AVESA</name>
<organism evidence="1 2">
    <name type="scientific">Avena sativa</name>
    <name type="common">Oat</name>
    <dbReference type="NCBI Taxonomy" id="4498"/>
    <lineage>
        <taxon>Eukaryota</taxon>
        <taxon>Viridiplantae</taxon>
        <taxon>Streptophyta</taxon>
        <taxon>Embryophyta</taxon>
        <taxon>Tracheophyta</taxon>
        <taxon>Spermatophyta</taxon>
        <taxon>Magnoliopsida</taxon>
        <taxon>Liliopsida</taxon>
        <taxon>Poales</taxon>
        <taxon>Poaceae</taxon>
        <taxon>BOP clade</taxon>
        <taxon>Pooideae</taxon>
        <taxon>Poodae</taxon>
        <taxon>Poeae</taxon>
        <taxon>Poeae Chloroplast Group 1 (Aveneae type)</taxon>
        <taxon>Aveninae</taxon>
        <taxon>Avena</taxon>
    </lineage>
</organism>
<reference evidence="1" key="2">
    <citation type="submission" date="2025-09" db="UniProtKB">
        <authorList>
            <consortium name="EnsemblPlants"/>
        </authorList>
    </citation>
    <scope>IDENTIFICATION</scope>
</reference>
<protein>
    <submittedName>
        <fullName evidence="1">Uncharacterized protein</fullName>
    </submittedName>
</protein>
<evidence type="ECO:0000313" key="1">
    <source>
        <dbReference type="EnsemblPlants" id="AVESA.00010b.r2.2AG0239430.1.CDS"/>
    </source>
</evidence>